<sequence>MIRERLAEIAESPGPDTTVDASAAIAKGRRVRRGRRWTAVLAATGLAAAAAVPVGQAARPDDTDRPRVVEPVKYPNILQEMARFGWLPEGYMRTRVTGAPVGGVFEVTAGRGPGGGGITLTLLRPGVEPGAPMLPGARRGTLTKAEPVNGRRADWLIKPGDSGSEQIPAEFRFEYRDDAWARLQVNDRRIADVPTVRRIAEGVRFGGTGPVKFPVRVEGLPDGLRIWRVWVADGGTDTTFMLDAGDGGLTISAGTSTEVSRRQAERDANTTVDGHAAFDSGLPHDGPQGDPGTAARSRILNVYDAGGIDVKLDARGADLLKRLDATGGLPGLFRRVTFLGPDESKWTATPLG</sequence>
<keyword evidence="4" id="KW-1185">Reference proteome</keyword>
<evidence type="ECO:0000256" key="2">
    <source>
        <dbReference type="SAM" id="Phobius"/>
    </source>
</evidence>
<organism evidence="3 4">
    <name type="scientific">Actinomadura sediminis</name>
    <dbReference type="NCBI Taxonomy" id="1038904"/>
    <lineage>
        <taxon>Bacteria</taxon>
        <taxon>Bacillati</taxon>
        <taxon>Actinomycetota</taxon>
        <taxon>Actinomycetes</taxon>
        <taxon>Streptosporangiales</taxon>
        <taxon>Thermomonosporaceae</taxon>
        <taxon>Actinomadura</taxon>
    </lineage>
</organism>
<feature type="region of interest" description="Disordered" evidence="1">
    <location>
        <begin position="266"/>
        <end position="294"/>
    </location>
</feature>
<feature type="transmembrane region" description="Helical" evidence="2">
    <location>
        <begin position="37"/>
        <end position="58"/>
    </location>
</feature>
<protein>
    <submittedName>
        <fullName evidence="3">Uncharacterized protein</fullName>
    </submittedName>
</protein>
<dbReference type="RefSeq" id="WP_378298884.1">
    <property type="nucleotide sequence ID" value="NZ_JBHTJA010000024.1"/>
</dbReference>
<keyword evidence="2" id="KW-0472">Membrane</keyword>
<proteinExistence type="predicted"/>
<evidence type="ECO:0000256" key="1">
    <source>
        <dbReference type="SAM" id="MobiDB-lite"/>
    </source>
</evidence>
<dbReference type="EMBL" id="JBHTJA010000024">
    <property type="protein sequence ID" value="MFD0901673.1"/>
    <property type="molecule type" value="Genomic_DNA"/>
</dbReference>
<accession>A0ABW3EMV5</accession>
<reference evidence="4" key="1">
    <citation type="journal article" date="2019" name="Int. J. Syst. Evol. Microbiol.">
        <title>The Global Catalogue of Microorganisms (GCM) 10K type strain sequencing project: providing services to taxonomists for standard genome sequencing and annotation.</title>
        <authorList>
            <consortium name="The Broad Institute Genomics Platform"/>
            <consortium name="The Broad Institute Genome Sequencing Center for Infectious Disease"/>
            <person name="Wu L."/>
            <person name="Ma J."/>
        </authorList>
    </citation>
    <scope>NUCLEOTIDE SEQUENCE [LARGE SCALE GENOMIC DNA]</scope>
    <source>
        <strain evidence="4">JCM 31202</strain>
    </source>
</reference>
<keyword evidence="2" id="KW-1133">Transmembrane helix</keyword>
<evidence type="ECO:0000313" key="4">
    <source>
        <dbReference type="Proteomes" id="UP001596972"/>
    </source>
</evidence>
<comment type="caution">
    <text evidence="3">The sequence shown here is derived from an EMBL/GenBank/DDBJ whole genome shotgun (WGS) entry which is preliminary data.</text>
</comment>
<keyword evidence="2" id="KW-0812">Transmembrane</keyword>
<dbReference type="Proteomes" id="UP001596972">
    <property type="component" value="Unassembled WGS sequence"/>
</dbReference>
<gene>
    <name evidence="3" type="ORF">ACFQ11_14835</name>
</gene>
<name>A0ABW3EMV5_9ACTN</name>
<evidence type="ECO:0000313" key="3">
    <source>
        <dbReference type="EMBL" id="MFD0901673.1"/>
    </source>
</evidence>